<keyword evidence="2" id="KW-1185">Reference proteome</keyword>
<dbReference type="EMBL" id="CAJVQB010134179">
    <property type="protein sequence ID" value="CAG8854163.1"/>
    <property type="molecule type" value="Genomic_DNA"/>
</dbReference>
<feature type="non-terminal residue" evidence="1">
    <location>
        <position position="1"/>
    </location>
</feature>
<reference evidence="1 2" key="1">
    <citation type="submission" date="2021-06" db="EMBL/GenBank/DDBJ databases">
        <authorList>
            <person name="Kallberg Y."/>
            <person name="Tangrot J."/>
            <person name="Rosling A."/>
        </authorList>
    </citation>
    <scope>NUCLEOTIDE SEQUENCE [LARGE SCALE GENOMIC DNA]</scope>
    <source>
        <strain evidence="1 2">120-4 pot B 10/14</strain>
    </source>
</reference>
<proteinExistence type="predicted"/>
<organism evidence="1 2">
    <name type="scientific">Gigaspora margarita</name>
    <dbReference type="NCBI Taxonomy" id="4874"/>
    <lineage>
        <taxon>Eukaryota</taxon>
        <taxon>Fungi</taxon>
        <taxon>Fungi incertae sedis</taxon>
        <taxon>Mucoromycota</taxon>
        <taxon>Glomeromycotina</taxon>
        <taxon>Glomeromycetes</taxon>
        <taxon>Diversisporales</taxon>
        <taxon>Gigasporaceae</taxon>
        <taxon>Gigaspora</taxon>
    </lineage>
</organism>
<comment type="caution">
    <text evidence="1">The sequence shown here is derived from an EMBL/GenBank/DDBJ whole genome shotgun (WGS) entry which is preliminary data.</text>
</comment>
<name>A0ABN7XFU2_GIGMA</name>
<feature type="non-terminal residue" evidence="1">
    <location>
        <position position="63"/>
    </location>
</feature>
<evidence type="ECO:0000313" key="1">
    <source>
        <dbReference type="EMBL" id="CAG8854163.1"/>
    </source>
</evidence>
<gene>
    <name evidence="1" type="ORF">GMARGA_LOCUS42984</name>
</gene>
<dbReference type="Proteomes" id="UP000789901">
    <property type="component" value="Unassembled WGS sequence"/>
</dbReference>
<evidence type="ECO:0000313" key="2">
    <source>
        <dbReference type="Proteomes" id="UP000789901"/>
    </source>
</evidence>
<accession>A0ABN7XFU2</accession>
<protein>
    <submittedName>
        <fullName evidence="1">16335_t:CDS:1</fullName>
    </submittedName>
</protein>
<sequence>SLQLSINIHVTTKNTIAQNDAIVKIQKATQQIVEFKKKLKNHAEAQTRFSVKKKKQISENRIV</sequence>